<reference evidence="5 6" key="1">
    <citation type="submission" date="2007-01" db="EMBL/GenBank/DDBJ databases">
        <authorList>
            <person name="Haygood M."/>
            <person name="Podell S."/>
            <person name="Anderson C."/>
            <person name="Hopkinson B."/>
            <person name="Roe K."/>
            <person name="Barbeau K."/>
            <person name="Gaasterland T."/>
            <person name="Ferriera S."/>
            <person name="Johnson J."/>
            <person name="Kravitz S."/>
            <person name="Beeson K."/>
            <person name="Sutton G."/>
            <person name="Rogers Y.-H."/>
            <person name="Friedman R."/>
            <person name="Frazier M."/>
            <person name="Venter J.C."/>
        </authorList>
    </citation>
    <scope>NUCLEOTIDE SEQUENCE [LARGE SCALE GENOMIC DNA]</scope>
    <source>
        <strain evidence="5 6">ATCC 23134</strain>
    </source>
</reference>
<dbReference type="RefSeq" id="WP_004155476.1">
    <property type="nucleotide sequence ID" value="NZ_AAWS01000009.1"/>
</dbReference>
<organism evidence="5 6">
    <name type="scientific">Microscilla marina ATCC 23134</name>
    <dbReference type="NCBI Taxonomy" id="313606"/>
    <lineage>
        <taxon>Bacteria</taxon>
        <taxon>Pseudomonadati</taxon>
        <taxon>Bacteroidota</taxon>
        <taxon>Cytophagia</taxon>
        <taxon>Cytophagales</taxon>
        <taxon>Microscillaceae</taxon>
        <taxon>Microscilla</taxon>
    </lineage>
</organism>
<dbReference type="NCBIfam" id="TIGR00281">
    <property type="entry name" value="SMC-Scp complex subunit ScpB"/>
    <property type="match status" value="1"/>
</dbReference>
<dbReference type="PANTHER" id="PTHR34298">
    <property type="entry name" value="SEGREGATION AND CONDENSATION PROTEIN B"/>
    <property type="match status" value="1"/>
</dbReference>
<evidence type="ECO:0000256" key="1">
    <source>
        <dbReference type="ARBA" id="ARBA00022490"/>
    </source>
</evidence>
<name>A1ZI68_MICM2</name>
<evidence type="ECO:0000256" key="3">
    <source>
        <dbReference type="ARBA" id="ARBA00022829"/>
    </source>
</evidence>
<dbReference type="GO" id="GO:0051301">
    <property type="term" value="P:cell division"/>
    <property type="evidence" value="ECO:0007669"/>
    <property type="project" value="UniProtKB-KW"/>
</dbReference>
<dbReference type="Gene3D" id="1.10.10.10">
    <property type="entry name" value="Winged helix-like DNA-binding domain superfamily/Winged helix DNA-binding domain"/>
    <property type="match status" value="2"/>
</dbReference>
<keyword evidence="3" id="KW-0159">Chromosome partition</keyword>
<accession>A1ZI68</accession>
<keyword evidence="2" id="KW-0132">Cell division</keyword>
<protein>
    <submittedName>
        <fullName evidence="5">Segregation and condensation protein B</fullName>
    </submittedName>
</protein>
<dbReference type="PIRSF" id="PIRSF019345">
    <property type="entry name" value="ScpB"/>
    <property type="match status" value="1"/>
</dbReference>
<dbReference type="eggNOG" id="COG1386">
    <property type="taxonomic scope" value="Bacteria"/>
</dbReference>
<evidence type="ECO:0000313" key="6">
    <source>
        <dbReference type="Proteomes" id="UP000004095"/>
    </source>
</evidence>
<dbReference type="Pfam" id="PF04079">
    <property type="entry name" value="SMC_ScpB"/>
    <property type="match status" value="1"/>
</dbReference>
<comment type="caution">
    <text evidence="5">The sequence shown here is derived from an EMBL/GenBank/DDBJ whole genome shotgun (WGS) entry which is preliminary data.</text>
</comment>
<gene>
    <name evidence="5" type="ORF">M23134_05608</name>
</gene>
<proteinExistence type="predicted"/>
<evidence type="ECO:0000256" key="4">
    <source>
        <dbReference type="ARBA" id="ARBA00023306"/>
    </source>
</evidence>
<evidence type="ECO:0000313" key="5">
    <source>
        <dbReference type="EMBL" id="EAY29736.1"/>
    </source>
</evidence>
<dbReference type="Proteomes" id="UP000004095">
    <property type="component" value="Unassembled WGS sequence"/>
</dbReference>
<dbReference type="EMBL" id="AAWS01000009">
    <property type="protein sequence ID" value="EAY29736.1"/>
    <property type="molecule type" value="Genomic_DNA"/>
</dbReference>
<keyword evidence="6" id="KW-1185">Reference proteome</keyword>
<sequence length="193" mass="21604">MRLLQNHVEALIFCASEPISIDELQSCLSELFDTVIPEEEVLQTIEVLTEKYEDGNFAFQICQMSEGYQFLTKPEFQPSIAVLLKQNSKKRLSKAALETLAIIAYKQPITKGQLEQIRGVSCDYTIQKLLEKELVAIKGKAETAGRPILYGTSKKFMEYFGINSLSDLPLPKDLKVDESKAPQANENIPAEGS</sequence>
<dbReference type="InterPro" id="IPR005234">
    <property type="entry name" value="ScpB_csome_segregation"/>
</dbReference>
<dbReference type="SUPFAM" id="SSF46785">
    <property type="entry name" value="Winged helix' DNA-binding domain"/>
    <property type="match status" value="2"/>
</dbReference>
<dbReference type="InterPro" id="IPR036388">
    <property type="entry name" value="WH-like_DNA-bd_sf"/>
</dbReference>
<dbReference type="AlphaFoldDB" id="A1ZI68"/>
<keyword evidence="4" id="KW-0131">Cell cycle</keyword>
<dbReference type="GO" id="GO:0051304">
    <property type="term" value="P:chromosome separation"/>
    <property type="evidence" value="ECO:0007669"/>
    <property type="project" value="InterPro"/>
</dbReference>
<dbReference type="OrthoDB" id="9806226at2"/>
<dbReference type="InterPro" id="IPR036390">
    <property type="entry name" value="WH_DNA-bd_sf"/>
</dbReference>
<keyword evidence="1" id="KW-0963">Cytoplasm</keyword>
<dbReference type="PANTHER" id="PTHR34298:SF2">
    <property type="entry name" value="SEGREGATION AND CONDENSATION PROTEIN B"/>
    <property type="match status" value="1"/>
</dbReference>
<evidence type="ECO:0000256" key="2">
    <source>
        <dbReference type="ARBA" id="ARBA00022618"/>
    </source>
</evidence>